<dbReference type="Proteomes" id="UP000239326">
    <property type="component" value="Plasmid unnamed1"/>
</dbReference>
<dbReference type="AlphaFoldDB" id="A0A2S0N5Q9"/>
<evidence type="ECO:0008006" key="3">
    <source>
        <dbReference type="Google" id="ProtNLM"/>
    </source>
</evidence>
<reference evidence="1 2" key="1">
    <citation type="submission" date="2018-03" db="EMBL/GenBank/DDBJ databases">
        <title>Genome sequencing of Simplicispira sp.</title>
        <authorList>
            <person name="Kim S.-J."/>
            <person name="Heo J."/>
            <person name="Kwon S.-W."/>
        </authorList>
    </citation>
    <scope>NUCLEOTIDE SEQUENCE [LARGE SCALE GENOMIC DNA]</scope>
    <source>
        <strain evidence="1 2">SC1-8</strain>
        <plasmid evidence="1 2">unnamed1</plasmid>
    </source>
</reference>
<organism evidence="1 2">
    <name type="scientific">Simplicispira suum</name>
    <dbReference type="NCBI Taxonomy" id="2109915"/>
    <lineage>
        <taxon>Bacteria</taxon>
        <taxon>Pseudomonadati</taxon>
        <taxon>Pseudomonadota</taxon>
        <taxon>Betaproteobacteria</taxon>
        <taxon>Burkholderiales</taxon>
        <taxon>Comamonadaceae</taxon>
        <taxon>Simplicispira</taxon>
    </lineage>
</organism>
<evidence type="ECO:0000313" key="2">
    <source>
        <dbReference type="Proteomes" id="UP000239326"/>
    </source>
</evidence>
<protein>
    <recommendedName>
        <fullName evidence="3">DUF3150 domain-containing protein</fullName>
    </recommendedName>
</protein>
<name>A0A2S0N5Q9_9BURK</name>
<accession>A0A2S0N5Q9</accession>
<evidence type="ECO:0000313" key="1">
    <source>
        <dbReference type="EMBL" id="AVO43482.1"/>
    </source>
</evidence>
<dbReference type="KEGG" id="simp:C6571_18840"/>
<geneLocation type="plasmid" evidence="1 2">
    <name>unnamed1</name>
</geneLocation>
<gene>
    <name evidence="1" type="ORF">C6571_18840</name>
</gene>
<keyword evidence="1" id="KW-0614">Plasmid</keyword>
<dbReference type="EMBL" id="CP027670">
    <property type="protein sequence ID" value="AVO43482.1"/>
    <property type="molecule type" value="Genomic_DNA"/>
</dbReference>
<sequence length="296" mass="34172">MSSAFFLEITMNQQTNLHNKAMLVGLAIRGWQARKYDKKISLEVVEKHSASSDAGRFNKHLLPGAAESYEAVHKKGRELRAFYYEQTLPWSKDGQRILPTSNYEQFAEGVRKLRNQYDLETDAFLRDYPRLKDDARVLLGSMFNEMDYPLTSEMAFKFGIDLEILPFPLAEDFRVNLADSEITRIRKDIEQRMQREMEQANKDLWNRLRNAVDNMVLRLSKPDGKFHDTLVGNINDLIDLIPRLNVTDDKQLEDIRAKCKAALTVHSPQQLRDDSIIRGRVAAQAAEISTLMDAYM</sequence>
<keyword evidence="2" id="KW-1185">Reference proteome</keyword>
<proteinExistence type="predicted"/>